<accession>A0ABD1P2C4</accession>
<name>A0ABD1P2C4_9LAMI</name>
<comment type="caution">
    <text evidence="2">The sequence shown here is derived from an EMBL/GenBank/DDBJ whole genome shotgun (WGS) entry which is preliminary data.</text>
</comment>
<organism evidence="2 3">
    <name type="scientific">Forsythia ovata</name>
    <dbReference type="NCBI Taxonomy" id="205694"/>
    <lineage>
        <taxon>Eukaryota</taxon>
        <taxon>Viridiplantae</taxon>
        <taxon>Streptophyta</taxon>
        <taxon>Embryophyta</taxon>
        <taxon>Tracheophyta</taxon>
        <taxon>Spermatophyta</taxon>
        <taxon>Magnoliopsida</taxon>
        <taxon>eudicotyledons</taxon>
        <taxon>Gunneridae</taxon>
        <taxon>Pentapetalae</taxon>
        <taxon>asterids</taxon>
        <taxon>lamiids</taxon>
        <taxon>Lamiales</taxon>
        <taxon>Oleaceae</taxon>
        <taxon>Forsythieae</taxon>
        <taxon>Forsythia</taxon>
    </lineage>
</organism>
<keyword evidence="1" id="KW-0812">Transmembrane</keyword>
<keyword evidence="1" id="KW-0472">Membrane</keyword>
<reference evidence="3" key="1">
    <citation type="submission" date="2024-07" db="EMBL/GenBank/DDBJ databases">
        <title>Two chromosome-level genome assemblies of Korean endemic species Abeliophyllum distichum and Forsythia ovata (Oleaceae).</title>
        <authorList>
            <person name="Jang H."/>
        </authorList>
    </citation>
    <scope>NUCLEOTIDE SEQUENCE [LARGE SCALE GENOMIC DNA]</scope>
</reference>
<keyword evidence="1" id="KW-1133">Transmembrane helix</keyword>
<feature type="transmembrane region" description="Helical" evidence="1">
    <location>
        <begin position="51"/>
        <end position="72"/>
    </location>
</feature>
<keyword evidence="3" id="KW-1185">Reference proteome</keyword>
<gene>
    <name evidence="2" type="ORF">Fot_55885</name>
</gene>
<evidence type="ECO:0000313" key="3">
    <source>
        <dbReference type="Proteomes" id="UP001604277"/>
    </source>
</evidence>
<evidence type="ECO:0000313" key="2">
    <source>
        <dbReference type="EMBL" id="KAL2458027.1"/>
    </source>
</evidence>
<sequence>MESKVPTSTPPPTTSGMTTTMTAASSPLFFKSISALNSGRHIQHLFSRRRCLVKLCSLVAILLSAVAILLFWSSRDFEKLDQRLQFLKGFEGDLALMGETTTAQ</sequence>
<dbReference type="AlphaFoldDB" id="A0ABD1P2C4"/>
<evidence type="ECO:0000256" key="1">
    <source>
        <dbReference type="SAM" id="Phobius"/>
    </source>
</evidence>
<dbReference type="EMBL" id="JBFOLJ010000032">
    <property type="protein sequence ID" value="KAL2458027.1"/>
    <property type="molecule type" value="Genomic_DNA"/>
</dbReference>
<protein>
    <submittedName>
        <fullName evidence="2">Uncharacterized protein</fullName>
    </submittedName>
</protein>
<proteinExistence type="predicted"/>
<dbReference type="Proteomes" id="UP001604277">
    <property type="component" value="Unassembled WGS sequence"/>
</dbReference>